<dbReference type="InParanoid" id="D6TCR4"/>
<accession>D6TCR4</accession>
<evidence type="ECO:0000313" key="2">
    <source>
        <dbReference type="EMBL" id="EFH88178.1"/>
    </source>
</evidence>
<evidence type="ECO:0000313" key="3">
    <source>
        <dbReference type="Proteomes" id="UP000004508"/>
    </source>
</evidence>
<gene>
    <name evidence="2" type="ORF">Krac_9586</name>
</gene>
<keyword evidence="3" id="KW-1185">Reference proteome</keyword>
<sequence>MGYDNDSYKFGPFAQSGPLICADGFTHVRKSLLWIGDGDLIGQRVGWASMVYLIETKAHQGLGDGGTEESPRPRYMQNKTEI</sequence>
<name>D6TCR4_KTERA</name>
<dbReference type="Proteomes" id="UP000004508">
    <property type="component" value="Unassembled WGS sequence"/>
</dbReference>
<dbReference type="AlphaFoldDB" id="D6TCR4"/>
<organism evidence="2 3">
    <name type="scientific">Ktedonobacter racemifer DSM 44963</name>
    <dbReference type="NCBI Taxonomy" id="485913"/>
    <lineage>
        <taxon>Bacteria</taxon>
        <taxon>Bacillati</taxon>
        <taxon>Chloroflexota</taxon>
        <taxon>Ktedonobacteria</taxon>
        <taxon>Ktedonobacterales</taxon>
        <taxon>Ktedonobacteraceae</taxon>
        <taxon>Ktedonobacter</taxon>
    </lineage>
</organism>
<dbReference type="EMBL" id="ADVG01000001">
    <property type="protein sequence ID" value="EFH88178.1"/>
    <property type="molecule type" value="Genomic_DNA"/>
</dbReference>
<feature type="region of interest" description="Disordered" evidence="1">
    <location>
        <begin position="61"/>
        <end position="82"/>
    </location>
</feature>
<evidence type="ECO:0000256" key="1">
    <source>
        <dbReference type="SAM" id="MobiDB-lite"/>
    </source>
</evidence>
<protein>
    <submittedName>
        <fullName evidence="2">Uncharacterized protein</fullName>
    </submittedName>
</protein>
<proteinExistence type="predicted"/>
<reference evidence="2 3" key="1">
    <citation type="journal article" date="2011" name="Stand. Genomic Sci.">
        <title>Non-contiguous finished genome sequence and contextual data of the filamentous soil bacterium Ktedonobacter racemifer type strain (SOSP1-21).</title>
        <authorList>
            <person name="Chang Y.J."/>
            <person name="Land M."/>
            <person name="Hauser L."/>
            <person name="Chertkov O."/>
            <person name="Del Rio T.G."/>
            <person name="Nolan M."/>
            <person name="Copeland A."/>
            <person name="Tice H."/>
            <person name="Cheng J.F."/>
            <person name="Lucas S."/>
            <person name="Han C."/>
            <person name="Goodwin L."/>
            <person name="Pitluck S."/>
            <person name="Ivanova N."/>
            <person name="Ovchinikova G."/>
            <person name="Pati A."/>
            <person name="Chen A."/>
            <person name="Palaniappan K."/>
            <person name="Mavromatis K."/>
            <person name="Liolios K."/>
            <person name="Brettin T."/>
            <person name="Fiebig A."/>
            <person name="Rohde M."/>
            <person name="Abt B."/>
            <person name="Goker M."/>
            <person name="Detter J.C."/>
            <person name="Woyke T."/>
            <person name="Bristow J."/>
            <person name="Eisen J.A."/>
            <person name="Markowitz V."/>
            <person name="Hugenholtz P."/>
            <person name="Kyrpides N.C."/>
            <person name="Klenk H.P."/>
            <person name="Lapidus A."/>
        </authorList>
    </citation>
    <scope>NUCLEOTIDE SEQUENCE [LARGE SCALE GENOMIC DNA]</scope>
    <source>
        <strain evidence="3">DSM 44963</strain>
    </source>
</reference>
<comment type="caution">
    <text evidence="2">The sequence shown here is derived from an EMBL/GenBank/DDBJ whole genome shotgun (WGS) entry which is preliminary data.</text>
</comment>